<sequence>MCYQTAKAQDKIIVTGKVTDANGAPLSGVSVTKWTMINVSYRELLLIYRVILPYP</sequence>
<accession>A0A5B8VVC1</accession>
<evidence type="ECO:0000313" key="1">
    <source>
        <dbReference type="EMBL" id="QEC74128.1"/>
    </source>
</evidence>
<keyword evidence="1" id="KW-0121">Carboxypeptidase</keyword>
<keyword evidence="1" id="KW-0645">Protease</keyword>
<dbReference type="GO" id="GO:0004180">
    <property type="term" value="F:carboxypeptidase activity"/>
    <property type="evidence" value="ECO:0007669"/>
    <property type="project" value="UniProtKB-KW"/>
</dbReference>
<name>A0A5B8VVC1_9BACT</name>
<keyword evidence="2" id="KW-1185">Reference proteome</keyword>
<protein>
    <submittedName>
        <fullName evidence="1">Carboxypeptidase regulatory-like domain-containing protein</fullName>
    </submittedName>
</protein>
<dbReference type="KEGG" id="agi:FSB73_23125"/>
<keyword evidence="1" id="KW-0378">Hydrolase</keyword>
<dbReference type="Proteomes" id="UP000321291">
    <property type="component" value="Chromosome"/>
</dbReference>
<proteinExistence type="predicted"/>
<dbReference type="RefSeq" id="WP_146787899.1">
    <property type="nucleotide sequence ID" value="NZ_CP042434.1"/>
</dbReference>
<dbReference type="AlphaFoldDB" id="A0A5B8VVC1"/>
<reference evidence="1 2" key="1">
    <citation type="journal article" date="2017" name="Int. J. Syst. Evol. Microbiol.">
        <title>Arachidicoccus ginsenosidivorans sp. nov., with ginsenoside-converting activity isolated from ginseng cultivating soil.</title>
        <authorList>
            <person name="Siddiqi M.Z."/>
            <person name="Aslam Z."/>
            <person name="Im W.T."/>
        </authorList>
    </citation>
    <scope>NUCLEOTIDE SEQUENCE [LARGE SCALE GENOMIC DNA]</scope>
    <source>
        <strain evidence="1 2">Gsoil 809</strain>
    </source>
</reference>
<gene>
    <name evidence="1" type="ORF">FSB73_23125</name>
</gene>
<organism evidence="1 2">
    <name type="scientific">Arachidicoccus ginsenosidivorans</name>
    <dbReference type="NCBI Taxonomy" id="496057"/>
    <lineage>
        <taxon>Bacteria</taxon>
        <taxon>Pseudomonadati</taxon>
        <taxon>Bacteroidota</taxon>
        <taxon>Chitinophagia</taxon>
        <taxon>Chitinophagales</taxon>
        <taxon>Chitinophagaceae</taxon>
        <taxon>Arachidicoccus</taxon>
    </lineage>
</organism>
<evidence type="ECO:0000313" key="2">
    <source>
        <dbReference type="Proteomes" id="UP000321291"/>
    </source>
</evidence>
<dbReference type="EMBL" id="CP042434">
    <property type="protein sequence ID" value="QEC74128.1"/>
    <property type="molecule type" value="Genomic_DNA"/>
</dbReference>